<dbReference type="AlphaFoldDB" id="A0A8T1V5G2"/>
<comment type="caution">
    <text evidence="2">The sequence shown here is derived from an EMBL/GenBank/DDBJ whole genome shotgun (WGS) entry which is preliminary data.</text>
</comment>
<evidence type="ECO:0000313" key="2">
    <source>
        <dbReference type="EMBL" id="KAG7376507.1"/>
    </source>
</evidence>
<protein>
    <recommendedName>
        <fullName evidence="1">MSV199 domain-containing protein</fullName>
    </recommendedName>
</protein>
<reference evidence="2" key="1">
    <citation type="submission" date="2021-02" db="EMBL/GenBank/DDBJ databases">
        <authorList>
            <person name="Palmer J.M."/>
        </authorList>
    </citation>
    <scope>NUCLEOTIDE SEQUENCE</scope>
    <source>
        <strain evidence="2">SCRP734</strain>
    </source>
</reference>
<dbReference type="InterPro" id="IPR018879">
    <property type="entry name" value="MSV199_dom"/>
</dbReference>
<dbReference type="EMBL" id="JAGDFM010000680">
    <property type="protein sequence ID" value="KAG7376507.1"/>
    <property type="molecule type" value="Genomic_DNA"/>
</dbReference>
<dbReference type="Pfam" id="PF10553">
    <property type="entry name" value="MSV199"/>
    <property type="match status" value="1"/>
</dbReference>
<keyword evidence="3" id="KW-1185">Reference proteome</keyword>
<evidence type="ECO:0000313" key="3">
    <source>
        <dbReference type="Proteomes" id="UP000694044"/>
    </source>
</evidence>
<sequence length="248" mass="29205">MALTYNSIDLAFDQQSPLELMDIYQFVKTFQYPIEQLYIDKFWNGINKNDWIVVDYDMLRWMGYESGCDDIKKQYHKLLQDNKFIQSTDYGIVTNDELGRDLNVPLDSNSSEVRKEPSEHIIDSGAQKDIIVVRARFFKESLMMLHTKRAETILKYYLLLEAIVMEFMRYAYAVKEHNSVLTIQSLQKQIETGKELPFEISSNPIQCNEYVYVLTNKRYYREHMFKIGKSINPKNRLISYNTGSAFCG</sequence>
<accession>A0A8T1V5G2</accession>
<dbReference type="Proteomes" id="UP000694044">
    <property type="component" value="Unassembled WGS sequence"/>
</dbReference>
<organism evidence="2 3">
    <name type="scientific">Phytophthora pseudosyringae</name>
    <dbReference type="NCBI Taxonomy" id="221518"/>
    <lineage>
        <taxon>Eukaryota</taxon>
        <taxon>Sar</taxon>
        <taxon>Stramenopiles</taxon>
        <taxon>Oomycota</taxon>
        <taxon>Peronosporomycetes</taxon>
        <taxon>Peronosporales</taxon>
        <taxon>Peronosporaceae</taxon>
        <taxon>Phytophthora</taxon>
    </lineage>
</organism>
<evidence type="ECO:0000259" key="1">
    <source>
        <dbReference type="Pfam" id="PF10553"/>
    </source>
</evidence>
<feature type="domain" description="MSV199" evidence="1">
    <location>
        <begin position="21"/>
        <end position="164"/>
    </location>
</feature>
<name>A0A8T1V5G2_9STRA</name>
<proteinExistence type="predicted"/>
<gene>
    <name evidence="2" type="ORF">PHYPSEUDO_013289</name>
</gene>
<dbReference type="OrthoDB" id="10514154at2759"/>